<reference evidence="1 2" key="1">
    <citation type="submission" date="2016-07" db="EMBL/GenBank/DDBJ databases">
        <title>Detection of Helicobacter winghamensis from caecal content of red fox (Vulpes vulpes).</title>
        <authorList>
            <person name="Zanoni R.G."/>
            <person name="Florio D."/>
            <person name="Caffara M."/>
            <person name="Renzi M."/>
            <person name="Parisi A."/>
            <person name="Pasquali F."/>
            <person name="Manfreda G."/>
        </authorList>
    </citation>
    <scope>NUCLEOTIDE SEQUENCE [LARGE SCALE GENOMIC DNA]</scope>
    <source>
        <strain evidence="1 2">295_13</strain>
    </source>
</reference>
<proteinExistence type="predicted"/>
<dbReference type="STRING" id="556267.HWAG_00060"/>
<dbReference type="Proteomes" id="UP000233350">
    <property type="component" value="Unassembled WGS sequence"/>
</dbReference>
<gene>
    <name evidence="1" type="ORF">BCM31_02340</name>
</gene>
<dbReference type="RefSeq" id="WP_006801752.1">
    <property type="nucleotide sequence ID" value="NZ_CABKOI010000021.1"/>
</dbReference>
<keyword evidence="2" id="KW-1185">Reference proteome</keyword>
<organism evidence="1 2">
    <name type="scientific">Helicobacter winghamensis</name>
    <dbReference type="NCBI Taxonomy" id="157268"/>
    <lineage>
        <taxon>Bacteria</taxon>
        <taxon>Pseudomonadati</taxon>
        <taxon>Campylobacterota</taxon>
        <taxon>Epsilonproteobacteria</taxon>
        <taxon>Campylobacterales</taxon>
        <taxon>Helicobacteraceae</taxon>
        <taxon>Helicobacter</taxon>
    </lineage>
</organism>
<evidence type="ECO:0000313" key="2">
    <source>
        <dbReference type="Proteomes" id="UP000233350"/>
    </source>
</evidence>
<comment type="caution">
    <text evidence="1">The sequence shown here is derived from an EMBL/GenBank/DDBJ whole genome shotgun (WGS) entry which is preliminary data.</text>
</comment>
<name>A0A2N3PIR4_9HELI</name>
<dbReference type="EMBL" id="MBPK01000040">
    <property type="protein sequence ID" value="PKT80821.1"/>
    <property type="molecule type" value="Genomic_DNA"/>
</dbReference>
<dbReference type="GeneID" id="97289643"/>
<evidence type="ECO:0000313" key="1">
    <source>
        <dbReference type="EMBL" id="PKT80821.1"/>
    </source>
</evidence>
<evidence type="ECO:0008006" key="3">
    <source>
        <dbReference type="Google" id="ProtNLM"/>
    </source>
</evidence>
<sequence length="138" mass="16138">MKKLSVAVILAGLLVGCGGDGLVKLENKNPTIDQEIYDLYMEKLSKSEYLHDFYLSLKTSEYNFYHDDSRFEYNIIKEKEAEKKEYREEIGKNNGLLVFAVNKKDPKDIYIITLNCDDKCKKSKKVDDVRVNFSRFKF</sequence>
<dbReference type="PROSITE" id="PS51257">
    <property type="entry name" value="PROKAR_LIPOPROTEIN"/>
    <property type="match status" value="1"/>
</dbReference>
<protein>
    <recommendedName>
        <fullName evidence="3">Lipoprotein</fullName>
    </recommendedName>
</protein>
<accession>A0A2N3PIR4</accession>
<dbReference type="AlphaFoldDB" id="A0A2N3PIR4"/>